<evidence type="ECO:0000259" key="2">
    <source>
        <dbReference type="PROSITE" id="PS50085"/>
    </source>
</evidence>
<evidence type="ECO:0000313" key="3">
    <source>
        <dbReference type="EMBL" id="NDV33268.1"/>
    </source>
</evidence>
<dbReference type="GO" id="GO:0005096">
    <property type="term" value="F:GTPase activator activity"/>
    <property type="evidence" value="ECO:0007669"/>
    <property type="project" value="UniProtKB-KW"/>
</dbReference>
<dbReference type="GO" id="GO:0051056">
    <property type="term" value="P:regulation of small GTPase mediated signal transduction"/>
    <property type="evidence" value="ECO:0007669"/>
    <property type="project" value="InterPro"/>
</dbReference>
<dbReference type="EMBL" id="GIBP01004299">
    <property type="protein sequence ID" value="NDV33268.1"/>
    <property type="molecule type" value="Transcribed_RNA"/>
</dbReference>
<name>A0A6B2L8X5_9EUKA</name>
<proteinExistence type="predicted"/>
<evidence type="ECO:0000256" key="1">
    <source>
        <dbReference type="ARBA" id="ARBA00022468"/>
    </source>
</evidence>
<dbReference type="PANTHER" id="PTHR15711">
    <property type="entry name" value="RAP GTPASE-ACTIVATING PROTEIN"/>
    <property type="match status" value="1"/>
</dbReference>
<feature type="domain" description="Rap-GAP" evidence="2">
    <location>
        <begin position="120"/>
        <end position="336"/>
    </location>
</feature>
<dbReference type="AlphaFoldDB" id="A0A6B2L8X5"/>
<dbReference type="InterPro" id="IPR050989">
    <property type="entry name" value="Rap1_Ran_GAP"/>
</dbReference>
<dbReference type="Gene3D" id="3.40.50.11210">
    <property type="entry name" value="Rap/Ran-GAP"/>
    <property type="match status" value="1"/>
</dbReference>
<accession>A0A6B2L8X5</accession>
<dbReference type="SUPFAM" id="SSF111347">
    <property type="entry name" value="Rap/Ran-GAP"/>
    <property type="match status" value="1"/>
</dbReference>
<dbReference type="PANTHER" id="PTHR15711:SF22">
    <property type="entry name" value="RAP-GAP DOMAIN-CONTAINING PROTEIN"/>
    <property type="match status" value="1"/>
</dbReference>
<dbReference type="GO" id="GO:0005737">
    <property type="term" value="C:cytoplasm"/>
    <property type="evidence" value="ECO:0007669"/>
    <property type="project" value="TreeGrafter"/>
</dbReference>
<dbReference type="InterPro" id="IPR000331">
    <property type="entry name" value="Rap/Ran_GAP_dom"/>
</dbReference>
<keyword evidence="1" id="KW-0343">GTPase activation</keyword>
<organism evidence="3">
    <name type="scientific">Arcella intermedia</name>
    <dbReference type="NCBI Taxonomy" id="1963864"/>
    <lineage>
        <taxon>Eukaryota</taxon>
        <taxon>Amoebozoa</taxon>
        <taxon>Tubulinea</taxon>
        <taxon>Elardia</taxon>
        <taxon>Arcellinida</taxon>
        <taxon>Sphaerothecina</taxon>
        <taxon>Arcellidae</taxon>
        <taxon>Arcella</taxon>
    </lineage>
</organism>
<reference evidence="3" key="1">
    <citation type="journal article" date="2020" name="J. Eukaryot. Microbiol.">
        <title>De novo Sequencing, Assembly and Annotation of the Transcriptome for the Free-Living Testate Amoeba Arcella intermedia.</title>
        <authorList>
            <person name="Ribeiro G.M."/>
            <person name="Porfirio-Sousa A.L."/>
            <person name="Maurer-Alcala X.X."/>
            <person name="Katz L.A."/>
            <person name="Lahr D.J.G."/>
        </authorList>
    </citation>
    <scope>NUCLEOTIDE SEQUENCE</scope>
</reference>
<dbReference type="PROSITE" id="PS50085">
    <property type="entry name" value="RAPGAP"/>
    <property type="match status" value="1"/>
</dbReference>
<dbReference type="Pfam" id="PF02145">
    <property type="entry name" value="Rap_GAP"/>
    <property type="match status" value="1"/>
</dbReference>
<protein>
    <recommendedName>
        <fullName evidence="2">Rap-GAP domain-containing protein</fullName>
    </recommendedName>
</protein>
<sequence>MAGGDPGHNYEYGINKIYNPPLSILDNITFYSTYFAIPGTQHDNFVSSHEKFGPILVSLENCQGDRRALIWTKKGIRRINVPGYEYNTVEQACNYLLEKLFGTTKDIPLLKLKDNIVSDLVELEKQCFFVNYKFGVLLARPGKISEDEMYDNSEMSPDFEEFLSFLGDKIALKGWKGFRGGLDVELDKTGEYSYYTMFDSDIQIMFHVCPLIPYIPDDPSRKRYIGNDVVVIIFKEGENDVFNPAIMRSQFNYVFLVVEKVPQTEGTTKYRIQFCSRPGVPPFPPYLNDPPVFEKTPEFRQFLLTKLINGERATISSAKDFAQKMDRTRNQLLETLIEKYKAPKKKK</sequence>
<dbReference type="InterPro" id="IPR035974">
    <property type="entry name" value="Rap/Ran-GAP_sf"/>
</dbReference>